<evidence type="ECO:0000256" key="6">
    <source>
        <dbReference type="ARBA" id="ARBA00022842"/>
    </source>
</evidence>
<dbReference type="RefSeq" id="WP_378016299.1">
    <property type="nucleotide sequence ID" value="NZ_JBHSKT010000002.1"/>
</dbReference>
<comment type="function">
    <text evidence="8">Toxic component of a toxin-antitoxin (TA) system. An RNase.</text>
</comment>
<evidence type="ECO:0000313" key="10">
    <source>
        <dbReference type="EMBL" id="MFC5269919.1"/>
    </source>
</evidence>
<keyword evidence="11" id="KW-1185">Reference proteome</keyword>
<proteinExistence type="inferred from homology"/>
<dbReference type="InterPro" id="IPR022907">
    <property type="entry name" value="VapC_family"/>
</dbReference>
<dbReference type="CDD" id="cd18743">
    <property type="entry name" value="PIN_VapC4-5_FitB-like"/>
    <property type="match status" value="1"/>
</dbReference>
<keyword evidence="6 8" id="KW-0460">Magnesium</keyword>
<dbReference type="EC" id="3.1.-.-" evidence="8"/>
<dbReference type="Gene3D" id="3.40.50.1010">
    <property type="entry name" value="5'-nuclease"/>
    <property type="match status" value="1"/>
</dbReference>
<comment type="cofactor">
    <cofactor evidence="1 8">
        <name>Mg(2+)</name>
        <dbReference type="ChEBI" id="CHEBI:18420"/>
    </cofactor>
</comment>
<comment type="similarity">
    <text evidence="7 8">Belongs to the PINc/VapC protein family.</text>
</comment>
<dbReference type="InterPro" id="IPR002716">
    <property type="entry name" value="PIN_dom"/>
</dbReference>
<evidence type="ECO:0000256" key="8">
    <source>
        <dbReference type="HAMAP-Rule" id="MF_00265"/>
    </source>
</evidence>
<dbReference type="EMBL" id="JBHSKT010000002">
    <property type="protein sequence ID" value="MFC5269919.1"/>
    <property type="molecule type" value="Genomic_DNA"/>
</dbReference>
<feature type="binding site" evidence="8">
    <location>
        <position position="97"/>
    </location>
    <ligand>
        <name>Mg(2+)</name>
        <dbReference type="ChEBI" id="CHEBI:18420"/>
    </ligand>
</feature>
<dbReference type="PANTHER" id="PTHR33653">
    <property type="entry name" value="RIBONUCLEASE VAPC2"/>
    <property type="match status" value="1"/>
</dbReference>
<dbReference type="SUPFAM" id="SSF88723">
    <property type="entry name" value="PIN domain-like"/>
    <property type="match status" value="1"/>
</dbReference>
<evidence type="ECO:0000259" key="9">
    <source>
        <dbReference type="Pfam" id="PF01850"/>
    </source>
</evidence>
<comment type="caution">
    <text evidence="10">The sequence shown here is derived from an EMBL/GenBank/DDBJ whole genome shotgun (WGS) entry which is preliminary data.</text>
</comment>
<dbReference type="InterPro" id="IPR029060">
    <property type="entry name" value="PIN-like_dom_sf"/>
</dbReference>
<dbReference type="PANTHER" id="PTHR33653:SF1">
    <property type="entry name" value="RIBONUCLEASE VAPC2"/>
    <property type="match status" value="1"/>
</dbReference>
<gene>
    <name evidence="8" type="primary">vapC</name>
    <name evidence="10" type="ORF">ACFPIB_04805</name>
</gene>
<keyword evidence="4 8" id="KW-0479">Metal-binding</keyword>
<evidence type="ECO:0000256" key="3">
    <source>
        <dbReference type="ARBA" id="ARBA00022722"/>
    </source>
</evidence>
<evidence type="ECO:0000313" key="11">
    <source>
        <dbReference type="Proteomes" id="UP001596161"/>
    </source>
</evidence>
<evidence type="ECO:0000256" key="2">
    <source>
        <dbReference type="ARBA" id="ARBA00022649"/>
    </source>
</evidence>
<dbReference type="HAMAP" id="MF_00265">
    <property type="entry name" value="VapC_Nob1"/>
    <property type="match status" value="1"/>
</dbReference>
<dbReference type="InterPro" id="IPR050556">
    <property type="entry name" value="Type_II_TA_system_RNase"/>
</dbReference>
<organism evidence="10 11">
    <name type="scientific">Adhaeribacter terreus</name>
    <dbReference type="NCBI Taxonomy" id="529703"/>
    <lineage>
        <taxon>Bacteria</taxon>
        <taxon>Pseudomonadati</taxon>
        <taxon>Bacteroidota</taxon>
        <taxon>Cytophagia</taxon>
        <taxon>Cytophagales</taxon>
        <taxon>Hymenobacteraceae</taxon>
        <taxon>Adhaeribacter</taxon>
    </lineage>
</organism>
<keyword evidence="5 8" id="KW-0378">Hydrolase</keyword>
<reference evidence="11" key="1">
    <citation type="journal article" date="2019" name="Int. J. Syst. Evol. Microbiol.">
        <title>The Global Catalogue of Microorganisms (GCM) 10K type strain sequencing project: providing services to taxonomists for standard genome sequencing and annotation.</title>
        <authorList>
            <consortium name="The Broad Institute Genomics Platform"/>
            <consortium name="The Broad Institute Genome Sequencing Center for Infectious Disease"/>
            <person name="Wu L."/>
            <person name="Ma J."/>
        </authorList>
    </citation>
    <scope>NUCLEOTIDE SEQUENCE [LARGE SCALE GENOMIC DNA]</scope>
    <source>
        <strain evidence="11">KACC 12602</strain>
    </source>
</reference>
<feature type="domain" description="PIN" evidence="9">
    <location>
        <begin position="4"/>
        <end position="117"/>
    </location>
</feature>
<evidence type="ECO:0000256" key="4">
    <source>
        <dbReference type="ARBA" id="ARBA00022723"/>
    </source>
</evidence>
<keyword evidence="8" id="KW-0800">Toxin</keyword>
<name>A0ABW0E6K0_9BACT</name>
<accession>A0ABW0E6K0</accession>
<feature type="binding site" evidence="8">
    <location>
        <position position="7"/>
    </location>
    <ligand>
        <name>Mg(2+)</name>
        <dbReference type="ChEBI" id="CHEBI:18420"/>
    </ligand>
</feature>
<sequence>MKKYLLDTNICIYYLKGRFGLDKKIAEIGIENCFISEITVAELKFGAENSERKEQNRKDISDFISKFSIIPIFSSLEIYAKEKARLRKKGIIVDDFDLSIGATALANGLTVVTNNTKHIGRLKDIEIENWAE</sequence>
<dbReference type="Proteomes" id="UP001596161">
    <property type="component" value="Unassembled WGS sequence"/>
</dbReference>
<dbReference type="Pfam" id="PF01850">
    <property type="entry name" value="PIN"/>
    <property type="match status" value="1"/>
</dbReference>
<evidence type="ECO:0000256" key="5">
    <source>
        <dbReference type="ARBA" id="ARBA00022801"/>
    </source>
</evidence>
<evidence type="ECO:0000256" key="7">
    <source>
        <dbReference type="ARBA" id="ARBA00038093"/>
    </source>
</evidence>
<keyword evidence="3 8" id="KW-0540">Nuclease</keyword>
<protein>
    <recommendedName>
        <fullName evidence="8">Ribonuclease VapC</fullName>
        <shortName evidence="8">RNase VapC</shortName>
        <ecNumber evidence="8">3.1.-.-</ecNumber>
    </recommendedName>
    <alternativeName>
        <fullName evidence="8">Toxin VapC</fullName>
    </alternativeName>
</protein>
<keyword evidence="2 8" id="KW-1277">Toxin-antitoxin system</keyword>
<evidence type="ECO:0000256" key="1">
    <source>
        <dbReference type="ARBA" id="ARBA00001946"/>
    </source>
</evidence>